<evidence type="ECO:0000256" key="4">
    <source>
        <dbReference type="ARBA" id="ARBA00022840"/>
    </source>
</evidence>
<evidence type="ECO:0000256" key="5">
    <source>
        <dbReference type="ARBA" id="ARBA00022917"/>
    </source>
</evidence>
<reference evidence="10" key="2">
    <citation type="journal article" date="2023" name="IMA Fungus">
        <title>Comparative genomic study of the Penicillium genus elucidates a diverse pangenome and 15 lateral gene transfer events.</title>
        <authorList>
            <person name="Petersen C."/>
            <person name="Sorensen T."/>
            <person name="Nielsen M.R."/>
            <person name="Sondergaard T.E."/>
            <person name="Sorensen J.L."/>
            <person name="Fitzpatrick D.A."/>
            <person name="Frisvad J.C."/>
            <person name="Nielsen K.L."/>
        </authorList>
    </citation>
    <scope>NUCLEOTIDE SEQUENCE</scope>
    <source>
        <strain evidence="10">IBT 15544</strain>
    </source>
</reference>
<dbReference type="Pfam" id="PF00579">
    <property type="entry name" value="tRNA-synt_1b"/>
    <property type="match status" value="1"/>
</dbReference>
<dbReference type="EC" id="6.1.1.1" evidence="1"/>
<keyword evidence="3 9" id="KW-0547">Nucleotide-binding</keyword>
<dbReference type="InterPro" id="IPR002305">
    <property type="entry name" value="aa-tRNA-synth_Ic"/>
</dbReference>
<comment type="similarity">
    <text evidence="9">Belongs to the class-I aminoacyl-tRNA synthetase family.</text>
</comment>
<keyword evidence="11" id="KW-1185">Reference proteome</keyword>
<dbReference type="EMBL" id="JAPQKR010000012">
    <property type="protein sequence ID" value="KAJ5203757.1"/>
    <property type="molecule type" value="Genomic_DNA"/>
</dbReference>
<evidence type="ECO:0000256" key="7">
    <source>
        <dbReference type="ARBA" id="ARBA00033323"/>
    </source>
</evidence>
<reference evidence="10" key="1">
    <citation type="submission" date="2022-12" db="EMBL/GenBank/DDBJ databases">
        <authorList>
            <person name="Petersen C."/>
        </authorList>
    </citation>
    <scope>NUCLEOTIDE SEQUENCE</scope>
    <source>
        <strain evidence="10">IBT 15544</strain>
    </source>
</reference>
<dbReference type="GeneID" id="83178999"/>
<organism evidence="10 11">
    <name type="scientific">Penicillium cinerascens</name>
    <dbReference type="NCBI Taxonomy" id="70096"/>
    <lineage>
        <taxon>Eukaryota</taxon>
        <taxon>Fungi</taxon>
        <taxon>Dikarya</taxon>
        <taxon>Ascomycota</taxon>
        <taxon>Pezizomycotina</taxon>
        <taxon>Eurotiomycetes</taxon>
        <taxon>Eurotiomycetidae</taxon>
        <taxon>Eurotiales</taxon>
        <taxon>Aspergillaceae</taxon>
        <taxon>Penicillium</taxon>
    </lineage>
</organism>
<evidence type="ECO:0000313" key="11">
    <source>
        <dbReference type="Proteomes" id="UP001150904"/>
    </source>
</evidence>
<dbReference type="OrthoDB" id="41238at2759"/>
<dbReference type="PANTHER" id="PTHR46264:SF4">
    <property type="entry name" value="TYROSINE--TRNA LIGASE, CYTOPLASMIC"/>
    <property type="match status" value="1"/>
</dbReference>
<dbReference type="Proteomes" id="UP001150904">
    <property type="component" value="Unassembled WGS sequence"/>
</dbReference>
<dbReference type="AlphaFoldDB" id="A0A9W9MM15"/>
<gene>
    <name evidence="10" type="ORF">N7498_004636</name>
</gene>
<dbReference type="SUPFAM" id="SSF52374">
    <property type="entry name" value="Nucleotidylyl transferase"/>
    <property type="match status" value="1"/>
</dbReference>
<keyword evidence="2 9" id="KW-0436">Ligase</keyword>
<dbReference type="Gene3D" id="1.10.240.10">
    <property type="entry name" value="Tyrosyl-Transfer RNA Synthetase"/>
    <property type="match status" value="1"/>
</dbReference>
<dbReference type="RefSeq" id="XP_058308236.1">
    <property type="nucleotide sequence ID" value="XM_058451698.1"/>
</dbReference>
<accession>A0A9W9MM15</accession>
<protein>
    <recommendedName>
        <fullName evidence="1">tyrosine--tRNA ligase</fullName>
        <ecNumber evidence="1">6.1.1.1</ecNumber>
    </recommendedName>
    <alternativeName>
        <fullName evidence="7">Tyrosyl-tRNA synthetase</fullName>
    </alternativeName>
</protein>
<dbReference type="InterPro" id="IPR050489">
    <property type="entry name" value="Tyr-tRNA_synthase"/>
</dbReference>
<evidence type="ECO:0000313" key="10">
    <source>
        <dbReference type="EMBL" id="KAJ5203757.1"/>
    </source>
</evidence>
<dbReference type="GO" id="GO:0004831">
    <property type="term" value="F:tyrosine-tRNA ligase activity"/>
    <property type="evidence" value="ECO:0007669"/>
    <property type="project" value="UniProtKB-EC"/>
</dbReference>
<evidence type="ECO:0000256" key="6">
    <source>
        <dbReference type="ARBA" id="ARBA00023146"/>
    </source>
</evidence>
<keyword evidence="5 9" id="KW-0648">Protein biosynthesis</keyword>
<dbReference type="GO" id="GO:0005737">
    <property type="term" value="C:cytoplasm"/>
    <property type="evidence" value="ECO:0007669"/>
    <property type="project" value="TreeGrafter"/>
</dbReference>
<evidence type="ECO:0000256" key="1">
    <source>
        <dbReference type="ARBA" id="ARBA00013160"/>
    </source>
</evidence>
<name>A0A9W9MM15_9EURO</name>
<dbReference type="GO" id="GO:0005524">
    <property type="term" value="F:ATP binding"/>
    <property type="evidence" value="ECO:0007669"/>
    <property type="project" value="UniProtKB-KW"/>
</dbReference>
<dbReference type="GO" id="GO:0006437">
    <property type="term" value="P:tyrosyl-tRNA aminoacylation"/>
    <property type="evidence" value="ECO:0007669"/>
    <property type="project" value="TreeGrafter"/>
</dbReference>
<evidence type="ECO:0000256" key="8">
    <source>
        <dbReference type="ARBA" id="ARBA00048248"/>
    </source>
</evidence>
<evidence type="ECO:0000256" key="2">
    <source>
        <dbReference type="ARBA" id="ARBA00022598"/>
    </source>
</evidence>
<comment type="caution">
    <text evidence="10">The sequence shown here is derived from an EMBL/GenBank/DDBJ whole genome shotgun (WGS) entry which is preliminary data.</text>
</comment>
<sequence>MLGYRRRDHLMNTMVVGLDGWKMSSSKPAETKIEFLDDPETVRDKIFRAACPARQVTGNGVLGLLQDVLIPISEQRVERLLVKTGLNVHEKTGSELDQRPFCSPGSPTGTGFTTYAEDGEEQNFASYEDIEVAFVAGQLRPEDLKSAVADSLNILLAPIRATHTESEEWQELNRLAYPDGN</sequence>
<evidence type="ECO:0000256" key="9">
    <source>
        <dbReference type="RuleBase" id="RU363036"/>
    </source>
</evidence>
<keyword evidence="6 9" id="KW-0030">Aminoacyl-tRNA synthetase</keyword>
<dbReference type="PANTHER" id="PTHR46264">
    <property type="entry name" value="TYROSINE-TRNA LIGASE"/>
    <property type="match status" value="1"/>
</dbReference>
<proteinExistence type="inferred from homology"/>
<keyword evidence="4 9" id="KW-0067">ATP-binding</keyword>
<comment type="catalytic activity">
    <reaction evidence="8">
        <text>tRNA(Tyr) + L-tyrosine + ATP = L-tyrosyl-tRNA(Tyr) + AMP + diphosphate + H(+)</text>
        <dbReference type="Rhea" id="RHEA:10220"/>
        <dbReference type="Rhea" id="RHEA-COMP:9706"/>
        <dbReference type="Rhea" id="RHEA-COMP:9707"/>
        <dbReference type="ChEBI" id="CHEBI:15378"/>
        <dbReference type="ChEBI" id="CHEBI:30616"/>
        <dbReference type="ChEBI" id="CHEBI:33019"/>
        <dbReference type="ChEBI" id="CHEBI:58315"/>
        <dbReference type="ChEBI" id="CHEBI:78442"/>
        <dbReference type="ChEBI" id="CHEBI:78536"/>
        <dbReference type="ChEBI" id="CHEBI:456215"/>
        <dbReference type="EC" id="6.1.1.1"/>
    </reaction>
</comment>
<evidence type="ECO:0000256" key="3">
    <source>
        <dbReference type="ARBA" id="ARBA00022741"/>
    </source>
</evidence>